<accession>A0A2B7IDT6</accession>
<dbReference type="OrthoDB" id="3710514at2"/>
<reference evidence="1 2" key="1">
    <citation type="submission" date="2017-02" db="EMBL/GenBank/DDBJ databases">
        <title>Prevalence of linear plasmids in Cutibacterium acnes isolates obtained from cancerous prostatic tissue.</title>
        <authorList>
            <person name="Davidsson S."/>
            <person name="Bruggemann H."/>
        </authorList>
    </citation>
    <scope>NUCLEOTIDE SEQUENCE [LARGE SCALE GENOMIC DNA]</scope>
    <source>
        <strain evidence="1 2">11-78</strain>
    </source>
</reference>
<dbReference type="EMBL" id="MVCE01000002">
    <property type="protein sequence ID" value="PGF35267.1"/>
    <property type="molecule type" value="Genomic_DNA"/>
</dbReference>
<gene>
    <name evidence="1" type="ORF">B1B09_06735</name>
</gene>
<evidence type="ECO:0000313" key="2">
    <source>
        <dbReference type="Proteomes" id="UP000226191"/>
    </source>
</evidence>
<dbReference type="AlphaFoldDB" id="A0A2B7IDT6"/>
<protein>
    <submittedName>
        <fullName evidence="1">Uncharacterized protein</fullName>
    </submittedName>
</protein>
<organism evidence="1 2">
    <name type="scientific">Cutibacterium acnes</name>
    <name type="common">Propionibacterium acnes</name>
    <dbReference type="NCBI Taxonomy" id="1747"/>
    <lineage>
        <taxon>Bacteria</taxon>
        <taxon>Bacillati</taxon>
        <taxon>Actinomycetota</taxon>
        <taxon>Actinomycetes</taxon>
        <taxon>Propionibacteriales</taxon>
        <taxon>Propionibacteriaceae</taxon>
        <taxon>Cutibacterium</taxon>
    </lineage>
</organism>
<evidence type="ECO:0000313" key="1">
    <source>
        <dbReference type="EMBL" id="PGF35267.1"/>
    </source>
</evidence>
<dbReference type="Proteomes" id="UP000226191">
    <property type="component" value="Unassembled WGS sequence"/>
</dbReference>
<comment type="caution">
    <text evidence="1">The sequence shown here is derived from an EMBL/GenBank/DDBJ whole genome shotgun (WGS) entry which is preliminary data.</text>
</comment>
<sequence>MVKEQRPCIIGTVAISTTLHLAPNDIGAFTDTDELRILMESAESHGYFDPPPLENREYLIERPIGVVVSDTSQPEYLTLRLDCNPERHILGRPGMKIMLVLADALRLIGLSTPQSIDVECVYFDPRDWDLLNPDPEDHIHMIGTLSREVCRWMSPHLTHTWHTTATTNPDLDPHLAQNTINRWFPPDFEYPWLGHTPQAHQETLTWHMPDDITALGWLFDLITLLQGQPPQHIHATPNEQKIRPW</sequence>
<name>A0A2B7IDT6_CUTAC</name>
<dbReference type="GeneID" id="92856020"/>
<dbReference type="RefSeq" id="WP_002515775.1">
    <property type="nucleotide sequence ID" value="NZ_AP019664.1"/>
</dbReference>
<proteinExistence type="predicted"/>